<evidence type="ECO:0000313" key="2">
    <source>
        <dbReference type="EMBL" id="MDB8745627.1"/>
    </source>
</evidence>
<keyword evidence="1" id="KW-1133">Transmembrane helix</keyword>
<evidence type="ECO:0000313" key="3">
    <source>
        <dbReference type="Proteomes" id="UP001211015"/>
    </source>
</evidence>
<dbReference type="AlphaFoldDB" id="A0AAW6EFD1"/>
<feature type="transmembrane region" description="Helical" evidence="1">
    <location>
        <begin position="87"/>
        <end position="106"/>
    </location>
</feature>
<reference evidence="2" key="1">
    <citation type="submission" date="2023-01" db="EMBL/GenBank/DDBJ databases">
        <title>Human gut microbiome strain richness.</title>
        <authorList>
            <person name="Chen-Liaw A."/>
        </authorList>
    </citation>
    <scope>NUCLEOTIDE SEQUENCE</scope>
    <source>
        <strain evidence="2">1001275st1_F4_1001275B_160808</strain>
    </source>
</reference>
<accession>A0AAW6EFD1</accession>
<dbReference type="EMBL" id="JAQMLV010000016">
    <property type="protein sequence ID" value="MDB8745627.1"/>
    <property type="molecule type" value="Genomic_DNA"/>
</dbReference>
<sequence length="188" mass="20461">MNLFKIKIKNTTYGVSFSFFFVVALVSVCSGTQADMLFVTLMCCALHELGHLVLMTAFGSSPQEIVVYGGGIRITPDNKQLSKNHELVVLFGGAAVNFALCLLSYMANGGGFFCQVNLLLGTLNLLPFRYFDGGRILVLLANGKVCEFFRAVFILLSAVAMIHMTLHGTVSVSFAATFCFIVLSEVIY</sequence>
<evidence type="ECO:0000256" key="1">
    <source>
        <dbReference type="SAM" id="Phobius"/>
    </source>
</evidence>
<protein>
    <submittedName>
        <fullName evidence="2">Peptidase M50</fullName>
    </submittedName>
</protein>
<dbReference type="Proteomes" id="UP001211015">
    <property type="component" value="Unassembled WGS sequence"/>
</dbReference>
<dbReference type="RefSeq" id="WP_272111943.1">
    <property type="nucleotide sequence ID" value="NZ_JAQMLV010000016.1"/>
</dbReference>
<proteinExistence type="predicted"/>
<feature type="transmembrane region" description="Helical" evidence="1">
    <location>
        <begin position="12"/>
        <end position="30"/>
    </location>
</feature>
<organism evidence="2 3">
    <name type="scientific">Ruminococcus bicirculans</name>
    <name type="common">ex Wegman et al. 2014</name>
    <dbReference type="NCBI Taxonomy" id="1160721"/>
    <lineage>
        <taxon>Bacteria</taxon>
        <taxon>Bacillati</taxon>
        <taxon>Bacillota</taxon>
        <taxon>Clostridia</taxon>
        <taxon>Eubacteriales</taxon>
        <taxon>Oscillospiraceae</taxon>
        <taxon>Ruminococcus</taxon>
    </lineage>
</organism>
<gene>
    <name evidence="2" type="ORF">PNU62_11420</name>
</gene>
<comment type="caution">
    <text evidence="2">The sequence shown here is derived from an EMBL/GenBank/DDBJ whole genome shotgun (WGS) entry which is preliminary data.</text>
</comment>
<keyword evidence="1" id="KW-0472">Membrane</keyword>
<keyword evidence="1" id="KW-0812">Transmembrane</keyword>
<feature type="transmembrane region" description="Helical" evidence="1">
    <location>
        <begin position="152"/>
        <end position="183"/>
    </location>
</feature>
<name>A0AAW6EFD1_9FIRM</name>